<evidence type="ECO:0000256" key="1">
    <source>
        <dbReference type="SAM" id="MobiDB-lite"/>
    </source>
</evidence>
<evidence type="ECO:0000256" key="2">
    <source>
        <dbReference type="SAM" id="SignalP"/>
    </source>
</evidence>
<feature type="region of interest" description="Disordered" evidence="1">
    <location>
        <begin position="24"/>
        <end position="67"/>
    </location>
</feature>
<dbReference type="GO" id="GO:1904680">
    <property type="term" value="F:peptide transmembrane transporter activity"/>
    <property type="evidence" value="ECO:0007669"/>
    <property type="project" value="TreeGrafter"/>
</dbReference>
<organism evidence="4 5">
    <name type="scientific">Vallitalea pronyensis</name>
    <dbReference type="NCBI Taxonomy" id="1348613"/>
    <lineage>
        <taxon>Bacteria</taxon>
        <taxon>Bacillati</taxon>
        <taxon>Bacillota</taxon>
        <taxon>Clostridia</taxon>
        <taxon>Lachnospirales</taxon>
        <taxon>Vallitaleaceae</taxon>
        <taxon>Vallitalea</taxon>
    </lineage>
</organism>
<dbReference type="EMBL" id="CP058649">
    <property type="protein sequence ID" value="QUI24339.1"/>
    <property type="molecule type" value="Genomic_DNA"/>
</dbReference>
<dbReference type="AlphaFoldDB" id="A0A8J8MMQ0"/>
<dbReference type="InterPro" id="IPR030678">
    <property type="entry name" value="Peptide/Ni-bd"/>
</dbReference>
<proteinExistence type="predicted"/>
<dbReference type="Pfam" id="PF00496">
    <property type="entry name" value="SBP_bac_5"/>
    <property type="match status" value="1"/>
</dbReference>
<dbReference type="Proteomes" id="UP000683246">
    <property type="component" value="Chromosome"/>
</dbReference>
<dbReference type="InterPro" id="IPR000914">
    <property type="entry name" value="SBP_5_dom"/>
</dbReference>
<evidence type="ECO:0000259" key="3">
    <source>
        <dbReference type="Pfam" id="PF00496"/>
    </source>
</evidence>
<protein>
    <submittedName>
        <fullName evidence="4">ABC transporter substrate-binding protein</fullName>
    </submittedName>
</protein>
<dbReference type="GO" id="GO:0043190">
    <property type="term" value="C:ATP-binding cassette (ABC) transporter complex"/>
    <property type="evidence" value="ECO:0007669"/>
    <property type="project" value="InterPro"/>
</dbReference>
<dbReference type="GO" id="GO:0042597">
    <property type="term" value="C:periplasmic space"/>
    <property type="evidence" value="ECO:0007669"/>
    <property type="project" value="UniProtKB-ARBA"/>
</dbReference>
<dbReference type="Gene3D" id="3.90.76.10">
    <property type="entry name" value="Dipeptide-binding Protein, Domain 1"/>
    <property type="match status" value="1"/>
</dbReference>
<dbReference type="RefSeq" id="WP_212695035.1">
    <property type="nucleotide sequence ID" value="NZ_CP058649.1"/>
</dbReference>
<dbReference type="PANTHER" id="PTHR30290">
    <property type="entry name" value="PERIPLASMIC BINDING COMPONENT OF ABC TRANSPORTER"/>
    <property type="match status" value="1"/>
</dbReference>
<dbReference type="KEGG" id="vpy:HZI73_19460"/>
<name>A0A8J8MMQ0_9FIRM</name>
<dbReference type="Gene3D" id="3.40.190.10">
    <property type="entry name" value="Periplasmic binding protein-like II"/>
    <property type="match status" value="1"/>
</dbReference>
<dbReference type="Gene3D" id="3.10.105.10">
    <property type="entry name" value="Dipeptide-binding Protein, Domain 3"/>
    <property type="match status" value="1"/>
</dbReference>
<dbReference type="CDD" id="cd00995">
    <property type="entry name" value="PBP2_NikA_DppA_OppA_like"/>
    <property type="match status" value="1"/>
</dbReference>
<keyword evidence="2" id="KW-0732">Signal</keyword>
<dbReference type="PIRSF" id="PIRSF002741">
    <property type="entry name" value="MppA"/>
    <property type="match status" value="1"/>
</dbReference>
<dbReference type="GO" id="GO:0015833">
    <property type="term" value="P:peptide transport"/>
    <property type="evidence" value="ECO:0007669"/>
    <property type="project" value="TreeGrafter"/>
</dbReference>
<dbReference type="PANTHER" id="PTHR30290:SF81">
    <property type="entry name" value="OLIGOPEPTIDE-BINDING PROTEIN OPPA"/>
    <property type="match status" value="1"/>
</dbReference>
<feature type="chain" id="PRO_5038832010" evidence="2">
    <location>
        <begin position="20"/>
        <end position="585"/>
    </location>
</feature>
<evidence type="ECO:0000313" key="4">
    <source>
        <dbReference type="EMBL" id="QUI24339.1"/>
    </source>
</evidence>
<evidence type="ECO:0000313" key="5">
    <source>
        <dbReference type="Proteomes" id="UP000683246"/>
    </source>
</evidence>
<feature type="domain" description="Solute-binding protein family 5" evidence="3">
    <location>
        <begin position="113"/>
        <end position="479"/>
    </location>
</feature>
<dbReference type="InterPro" id="IPR039424">
    <property type="entry name" value="SBP_5"/>
</dbReference>
<keyword evidence="5" id="KW-1185">Reference proteome</keyword>
<gene>
    <name evidence="4" type="ORF">HZI73_19460</name>
</gene>
<sequence>MKKIVSLFLVFILAFTIVACNKKAKDPEPDNDPVVADEPSEKENEEDEKEPEPEPEPAEPSGHIMIGNPNFNGEFIEGWGNSSYDKNIRTLIFGGGLLTADEGGKFLLNYMTDSRDMSEDGLEHTFTLKSDIVFSDGAPLTADDVLFTYEFFLDQDNLLGAGGSSSINEYLESVEKMDDLTIKFKVKEKFYTTDSSVFTYNIMSKAWAMKDKPEDKSVQQHVKDTVFSNPIGSGPYKLVEFVENQFVKLTINDKFPGDFRGQKPMIKDIIVKVVSDETDIDELLTGNIDILPGVVEAEKIDAAKADGYKFSNYPRHGYGHLTFHNDYGPVRHKEVRQAIAYTIDRGVFREAFLGKYAMSTDGPYSTNYWMIDEDWVDDNLTKYTANKDKVDELLSGAGWAKNADGIWAKDDEVLEIELLAPGQSWADTLNLTLGKTGEEFGIKFNVSVIDFSILLNHYYGKEITDVNERKYHMFALATGLTIVFDGYVNWHSDKVQEPWGSATSTNNSRFINDKNDELLITMRLAENDDVYKEAYREWVKLMNDYMPILPLYSNDYHDLYNPRLKEFKTSALWEWAKAIVYCTVE</sequence>
<reference evidence="4" key="1">
    <citation type="submission" date="2020-07" db="EMBL/GenBank/DDBJ databases">
        <title>Vallitalea pronyensis genome.</title>
        <authorList>
            <person name="Postec A."/>
        </authorList>
    </citation>
    <scope>NUCLEOTIDE SEQUENCE</scope>
    <source>
        <strain evidence="4">FatNI3</strain>
    </source>
</reference>
<feature type="signal peptide" evidence="2">
    <location>
        <begin position="1"/>
        <end position="19"/>
    </location>
</feature>
<feature type="compositionally biased region" description="Acidic residues" evidence="1">
    <location>
        <begin position="38"/>
        <end position="57"/>
    </location>
</feature>
<dbReference type="PROSITE" id="PS51257">
    <property type="entry name" value="PROKAR_LIPOPROTEIN"/>
    <property type="match status" value="1"/>
</dbReference>
<dbReference type="SUPFAM" id="SSF53850">
    <property type="entry name" value="Periplasmic binding protein-like II"/>
    <property type="match status" value="1"/>
</dbReference>
<accession>A0A8J8MMQ0</accession>